<dbReference type="NCBIfam" id="NF006767">
    <property type="entry name" value="PRK09289.1"/>
    <property type="match status" value="1"/>
</dbReference>
<feature type="domain" description="Lumazine-binding" evidence="12">
    <location>
        <begin position="97"/>
        <end position="193"/>
    </location>
</feature>
<evidence type="ECO:0000256" key="1">
    <source>
        <dbReference type="ARBA" id="ARBA00000968"/>
    </source>
</evidence>
<keyword evidence="8 13" id="KW-0808">Transferase</keyword>
<evidence type="ECO:0000256" key="6">
    <source>
        <dbReference type="ARBA" id="ARBA00013950"/>
    </source>
</evidence>
<evidence type="ECO:0000256" key="7">
    <source>
        <dbReference type="ARBA" id="ARBA00022619"/>
    </source>
</evidence>
<gene>
    <name evidence="13" type="ORF">H8E79_04560</name>
</gene>
<dbReference type="EMBL" id="JACNLK010000038">
    <property type="protein sequence ID" value="MBC8208424.1"/>
    <property type="molecule type" value="Genomic_DNA"/>
</dbReference>
<evidence type="ECO:0000256" key="3">
    <source>
        <dbReference type="ARBA" id="ARBA00004887"/>
    </source>
</evidence>
<dbReference type="SUPFAM" id="SSF63380">
    <property type="entry name" value="Riboflavin synthase domain-like"/>
    <property type="match status" value="2"/>
</dbReference>
<organism evidence="13 14">
    <name type="scientific">Candidatus Desulfatifera sulfidica</name>
    <dbReference type="NCBI Taxonomy" id="2841691"/>
    <lineage>
        <taxon>Bacteria</taxon>
        <taxon>Pseudomonadati</taxon>
        <taxon>Thermodesulfobacteriota</taxon>
        <taxon>Desulfobulbia</taxon>
        <taxon>Desulfobulbales</taxon>
        <taxon>Desulfobulbaceae</taxon>
        <taxon>Candidatus Desulfatifera</taxon>
    </lineage>
</organism>
<evidence type="ECO:0000256" key="11">
    <source>
        <dbReference type="PROSITE-ProRule" id="PRU00524"/>
    </source>
</evidence>
<dbReference type="PANTHER" id="PTHR21098:SF12">
    <property type="entry name" value="RIBOFLAVIN SYNTHASE"/>
    <property type="match status" value="1"/>
</dbReference>
<dbReference type="Pfam" id="PF00677">
    <property type="entry name" value="Lum_binding"/>
    <property type="match status" value="2"/>
</dbReference>
<evidence type="ECO:0000259" key="12">
    <source>
        <dbReference type="PROSITE" id="PS51177"/>
    </source>
</evidence>
<dbReference type="FunFam" id="2.40.30.20:FF:000003">
    <property type="entry name" value="Riboflavin synthase, alpha subunit"/>
    <property type="match status" value="1"/>
</dbReference>
<comment type="function">
    <text evidence="2">Catalyzes the dismutation of two molecules of 6,7-dimethyl-8-ribityllumazine, resulting in the formation of riboflavin and 5-amino-6-(D-ribitylamino)uracil.</text>
</comment>
<dbReference type="InterPro" id="IPR001783">
    <property type="entry name" value="Lumazine-bd"/>
</dbReference>
<evidence type="ECO:0000313" key="14">
    <source>
        <dbReference type="Proteomes" id="UP000599024"/>
    </source>
</evidence>
<dbReference type="GO" id="GO:0004746">
    <property type="term" value="F:riboflavin synthase activity"/>
    <property type="evidence" value="ECO:0007669"/>
    <property type="project" value="UniProtKB-UniRule"/>
</dbReference>
<accession>A0A8J6N802</accession>
<dbReference type="AlphaFoldDB" id="A0A8J6N802"/>
<dbReference type="GO" id="GO:0009231">
    <property type="term" value="P:riboflavin biosynthetic process"/>
    <property type="evidence" value="ECO:0007669"/>
    <property type="project" value="UniProtKB-KW"/>
</dbReference>
<dbReference type="PIRSF" id="PIRSF000498">
    <property type="entry name" value="Riboflavin_syn_A"/>
    <property type="match status" value="1"/>
</dbReference>
<proteinExistence type="predicted"/>
<dbReference type="PROSITE" id="PS51177">
    <property type="entry name" value="LUMAZINE_BIND"/>
    <property type="match status" value="2"/>
</dbReference>
<comment type="pathway">
    <text evidence="3">Cofactor biosynthesis; riboflavin biosynthesis; riboflavin from 2-hydroxy-3-oxobutyl phosphate and 5-amino-6-(D-ribitylamino)uracil: step 2/2.</text>
</comment>
<evidence type="ECO:0000256" key="9">
    <source>
        <dbReference type="ARBA" id="ARBA00022737"/>
    </source>
</evidence>
<dbReference type="FunFam" id="2.40.30.20:FF:000004">
    <property type="entry name" value="Riboflavin synthase, alpha subunit"/>
    <property type="match status" value="1"/>
</dbReference>
<dbReference type="NCBIfam" id="TIGR00187">
    <property type="entry name" value="ribE"/>
    <property type="match status" value="1"/>
</dbReference>
<feature type="repeat" description="Lumazine-binding" evidence="11">
    <location>
        <begin position="97"/>
        <end position="193"/>
    </location>
</feature>
<comment type="catalytic activity">
    <reaction evidence="1">
        <text>2 6,7-dimethyl-8-(1-D-ribityl)lumazine + H(+) = 5-amino-6-(D-ribitylamino)uracil + riboflavin</text>
        <dbReference type="Rhea" id="RHEA:20772"/>
        <dbReference type="ChEBI" id="CHEBI:15378"/>
        <dbReference type="ChEBI" id="CHEBI:15934"/>
        <dbReference type="ChEBI" id="CHEBI:57986"/>
        <dbReference type="ChEBI" id="CHEBI:58201"/>
        <dbReference type="EC" id="2.5.1.9"/>
    </reaction>
</comment>
<comment type="caution">
    <text evidence="13">The sequence shown here is derived from an EMBL/GenBank/DDBJ whole genome shotgun (WGS) entry which is preliminary data.</text>
</comment>
<evidence type="ECO:0000256" key="5">
    <source>
        <dbReference type="ARBA" id="ARBA00012827"/>
    </source>
</evidence>
<evidence type="ECO:0000256" key="10">
    <source>
        <dbReference type="NCBIfam" id="TIGR00187"/>
    </source>
</evidence>
<dbReference type="InterPro" id="IPR023366">
    <property type="entry name" value="ATP_synth_asu-like_sf"/>
</dbReference>
<comment type="subunit">
    <text evidence="4">Homotrimer.</text>
</comment>
<dbReference type="Gene3D" id="2.40.30.20">
    <property type="match status" value="2"/>
</dbReference>
<protein>
    <recommendedName>
        <fullName evidence="6 10">Riboflavin synthase</fullName>
        <ecNumber evidence="5 10">2.5.1.9</ecNumber>
    </recommendedName>
</protein>
<name>A0A8J6N802_9BACT</name>
<evidence type="ECO:0000256" key="4">
    <source>
        <dbReference type="ARBA" id="ARBA00011233"/>
    </source>
</evidence>
<dbReference type="EC" id="2.5.1.9" evidence="5 10"/>
<keyword evidence="7" id="KW-0686">Riboflavin biosynthesis</keyword>
<dbReference type="CDD" id="cd00402">
    <property type="entry name" value="Riboflavin_synthase_like"/>
    <property type="match status" value="1"/>
</dbReference>
<feature type="repeat" description="Lumazine-binding" evidence="11">
    <location>
        <begin position="1"/>
        <end position="96"/>
    </location>
</feature>
<dbReference type="PANTHER" id="PTHR21098">
    <property type="entry name" value="RIBOFLAVIN SYNTHASE ALPHA CHAIN"/>
    <property type="match status" value="1"/>
</dbReference>
<dbReference type="Proteomes" id="UP000599024">
    <property type="component" value="Unassembled WGS sequence"/>
</dbReference>
<evidence type="ECO:0000256" key="2">
    <source>
        <dbReference type="ARBA" id="ARBA00002803"/>
    </source>
</evidence>
<feature type="domain" description="Lumazine-binding" evidence="12">
    <location>
        <begin position="1"/>
        <end position="96"/>
    </location>
</feature>
<reference evidence="13 14" key="1">
    <citation type="submission" date="2020-08" db="EMBL/GenBank/DDBJ databases">
        <title>Bridging the membrane lipid divide: bacteria of the FCB group superphylum have the potential to synthesize archaeal ether lipids.</title>
        <authorList>
            <person name="Villanueva L."/>
            <person name="Von Meijenfeldt F.A.B."/>
            <person name="Westbye A.B."/>
            <person name="Yadav S."/>
            <person name="Hopmans E.C."/>
            <person name="Dutilh B.E."/>
            <person name="Sinninghe Damste J.S."/>
        </authorList>
    </citation>
    <scope>NUCLEOTIDE SEQUENCE [LARGE SCALE GENOMIC DNA]</scope>
    <source>
        <strain evidence="13">NIOZ-UU81</strain>
    </source>
</reference>
<evidence type="ECO:0000256" key="8">
    <source>
        <dbReference type="ARBA" id="ARBA00022679"/>
    </source>
</evidence>
<keyword evidence="9" id="KW-0677">Repeat</keyword>
<dbReference type="InterPro" id="IPR026017">
    <property type="entry name" value="Lumazine-bd_dom"/>
</dbReference>
<sequence>MFTGIVAGMGTLLRKRGAGGGLTFEIESAFDLPDPQEGESIAINGVCLTAYNINGRRFSADVSPESLSRTTLGEMAVGGHVNMERALRLSDRLGGHLVSGHVDCVAVVRERKTQGDYTLFDFTYPAEFDRYVIEKGSITISGVSLTVNSCSSGQFSVSIIPHTLQVTALGELKSGSRVNIEVDIIGKYVEKLLSIDPAKGAASAGTSTINPAFLAENGFF</sequence>
<dbReference type="InterPro" id="IPR017938">
    <property type="entry name" value="Riboflavin_synthase-like_b-brl"/>
</dbReference>
<evidence type="ECO:0000313" key="13">
    <source>
        <dbReference type="EMBL" id="MBC8208424.1"/>
    </source>
</evidence>